<evidence type="ECO:0000256" key="1">
    <source>
        <dbReference type="SAM" id="Coils"/>
    </source>
</evidence>
<sequence length="933" mass="105493">MGKKHGARSKTTTQNIQKQAPETGAKSKNVQSKNMNYDGFRNPTKSSSVEKRDSWDIPENTKRPSKYTSDEIWGSLPSNSSECENAWGKGDSNKNKGAHTNRGNRTVPLVGASFPWEDNEDFPALQNNVPIVENVWVKRKEKLEGRKAMQPSNQTEEEFMIQKAIELSKMDALESEDKKKKLEQEYEIQMALLQADPQSFAEFHTVDELAAIRNSLGSDDLIDIPNEYTDENVFDDDQEYVEDGWSSIKSKKTNFENVGKETYNEKDLSQSSNCKKNKESNKKSEFQFPEHEENQEFTDENKFESIKSKKFKNKNEKTEFHLPKVDFGLSTTKRNSETIVAVKSKSQKEIDSNVTKTIDLFGGWGSKTSESINLKATKKKELSAESNVNSLRNTDIKDVKISKQKENLKLPKTFPYTENFANEKDDAYCKKENFTDRCDNFHESEYSYSSIQNTASMPHTDSWGNVNNSDEILNRYVQSSISVSDSTPSHTMVENSSEMNEKRFHGLSDKNLFGDQKLNNTSKNDDFLFNNSIVKDYANLAVKCADNFAKEKVPIQEETKDTCINLTTALKNIKQTECDLGQLNPSDPFHNINQNALLNKTLTNETCKSEITYSLNNSQVNLPATTSSESSKFFNNPETFSPFIENSMNNKFSLPLLNDTAKAASSSQEIHSVDGNIPAPVQPQFSFPNQPMPMMSNAMNPEVMINMNPLIMQQQMMVLHNPFFFQQLQQMNMYYSTMGGMPFMTGLVPPVPMVPVSPVFNNPVFNLPNNELMRNANQVDQLQTDEDLFIPPPYQKLQEKEELNDVPSLLSKSTSEHSKTPSFKFENAWLTDILSEGATVIDPDSFIPPPVPATNLSSVVYSQSTTTSAPTFNCDTRNIKVAKADYKNQNVNNSLASNENPNYVESNETGWGNIEAPSQNYSSWNNTTDGWRN</sequence>
<keyword evidence="4" id="KW-1185">Reference proteome</keyword>
<evidence type="ECO:0000313" key="3">
    <source>
        <dbReference type="EMBL" id="GIY23301.1"/>
    </source>
</evidence>
<dbReference type="Proteomes" id="UP001054837">
    <property type="component" value="Unassembled WGS sequence"/>
</dbReference>
<dbReference type="AlphaFoldDB" id="A0AAV4RR57"/>
<proteinExistence type="predicted"/>
<keyword evidence="1" id="KW-0175">Coiled coil</keyword>
<organism evidence="3 4">
    <name type="scientific">Caerostris darwini</name>
    <dbReference type="NCBI Taxonomy" id="1538125"/>
    <lineage>
        <taxon>Eukaryota</taxon>
        <taxon>Metazoa</taxon>
        <taxon>Ecdysozoa</taxon>
        <taxon>Arthropoda</taxon>
        <taxon>Chelicerata</taxon>
        <taxon>Arachnida</taxon>
        <taxon>Araneae</taxon>
        <taxon>Araneomorphae</taxon>
        <taxon>Entelegynae</taxon>
        <taxon>Araneoidea</taxon>
        <taxon>Araneidae</taxon>
        <taxon>Caerostris</taxon>
    </lineage>
</organism>
<comment type="caution">
    <text evidence="3">The sequence shown here is derived from an EMBL/GenBank/DDBJ whole genome shotgun (WGS) entry which is preliminary data.</text>
</comment>
<feature type="coiled-coil region" evidence="1">
    <location>
        <begin position="165"/>
        <end position="192"/>
    </location>
</feature>
<protein>
    <submittedName>
        <fullName evidence="3">Uncharacterized protein</fullName>
    </submittedName>
</protein>
<feature type="compositionally biased region" description="Basic and acidic residues" evidence="2">
    <location>
        <begin position="276"/>
        <end position="299"/>
    </location>
</feature>
<feature type="compositionally biased region" description="Polar residues" evidence="2">
    <location>
        <begin position="9"/>
        <end position="35"/>
    </location>
</feature>
<dbReference type="EMBL" id="BPLQ01006531">
    <property type="protein sequence ID" value="GIY23301.1"/>
    <property type="molecule type" value="Genomic_DNA"/>
</dbReference>
<feature type="compositionally biased region" description="Basic and acidic residues" evidence="2">
    <location>
        <begin position="48"/>
        <end position="62"/>
    </location>
</feature>
<reference evidence="3 4" key="1">
    <citation type="submission" date="2021-06" db="EMBL/GenBank/DDBJ databases">
        <title>Caerostris darwini draft genome.</title>
        <authorList>
            <person name="Kono N."/>
            <person name="Arakawa K."/>
        </authorList>
    </citation>
    <scope>NUCLEOTIDE SEQUENCE [LARGE SCALE GENOMIC DNA]</scope>
</reference>
<feature type="region of interest" description="Disordered" evidence="2">
    <location>
        <begin position="1"/>
        <end position="106"/>
    </location>
</feature>
<evidence type="ECO:0000256" key="2">
    <source>
        <dbReference type="SAM" id="MobiDB-lite"/>
    </source>
</evidence>
<evidence type="ECO:0000313" key="4">
    <source>
        <dbReference type="Proteomes" id="UP001054837"/>
    </source>
</evidence>
<name>A0AAV4RR57_9ARAC</name>
<accession>A0AAV4RR57</accession>
<gene>
    <name evidence="3" type="primary">AVEN_101183_1</name>
    <name evidence="3" type="ORF">CDAR_431221</name>
</gene>
<feature type="region of interest" description="Disordered" evidence="2">
    <location>
        <begin position="263"/>
        <end position="299"/>
    </location>
</feature>